<comment type="caution">
    <text evidence="2">The sequence shown here is derived from an EMBL/GenBank/DDBJ whole genome shotgun (WGS) entry which is preliminary data.</text>
</comment>
<dbReference type="Pfam" id="PF17765">
    <property type="entry name" value="MLTR_LBD"/>
    <property type="match status" value="1"/>
</dbReference>
<feature type="domain" description="MmyB-like transcription regulator ligand binding" evidence="1">
    <location>
        <begin position="2"/>
        <end position="54"/>
    </location>
</feature>
<keyword evidence="3" id="KW-1185">Reference proteome</keyword>
<dbReference type="EMBL" id="JBIVGG010000009">
    <property type="protein sequence ID" value="MFJ4081708.1"/>
    <property type="molecule type" value="Genomic_DNA"/>
</dbReference>
<dbReference type="InterPro" id="IPR041413">
    <property type="entry name" value="MLTR_LBD"/>
</dbReference>
<evidence type="ECO:0000313" key="3">
    <source>
        <dbReference type="Proteomes" id="UP001617511"/>
    </source>
</evidence>
<dbReference type="Proteomes" id="UP001617511">
    <property type="component" value="Unassembled WGS sequence"/>
</dbReference>
<reference evidence="2 3" key="1">
    <citation type="submission" date="2024-10" db="EMBL/GenBank/DDBJ databases">
        <title>The Natural Products Discovery Center: Release of the First 8490 Sequenced Strains for Exploring Actinobacteria Biosynthetic Diversity.</title>
        <authorList>
            <person name="Kalkreuter E."/>
            <person name="Kautsar S.A."/>
            <person name="Yang D."/>
            <person name="Bader C.D."/>
            <person name="Teijaro C.N."/>
            <person name="Fluegel L."/>
            <person name="Davis C.M."/>
            <person name="Simpson J.R."/>
            <person name="Lauterbach L."/>
            <person name="Steele A.D."/>
            <person name="Gui C."/>
            <person name="Meng S."/>
            <person name="Li G."/>
            <person name="Viehrig K."/>
            <person name="Ye F."/>
            <person name="Su P."/>
            <person name="Kiefer A.F."/>
            <person name="Nichols A."/>
            <person name="Cepeda A.J."/>
            <person name="Yan W."/>
            <person name="Fan B."/>
            <person name="Jiang Y."/>
            <person name="Adhikari A."/>
            <person name="Zheng C.-J."/>
            <person name="Schuster L."/>
            <person name="Cowan T.M."/>
            <person name="Smanski M.J."/>
            <person name="Chevrette M.G."/>
            <person name="De Carvalho L.P.S."/>
            <person name="Shen B."/>
        </authorList>
    </citation>
    <scope>NUCLEOTIDE SEQUENCE [LARGE SCALE GENOMIC DNA]</scope>
    <source>
        <strain evidence="2 3">NPDC089932</strain>
    </source>
</reference>
<protein>
    <recommendedName>
        <fullName evidence="1">MmyB-like transcription regulator ligand binding domain-containing protein</fullName>
    </recommendedName>
</protein>
<name>A0ABW8FIB1_9ACTN</name>
<evidence type="ECO:0000313" key="2">
    <source>
        <dbReference type="EMBL" id="MFJ4081708.1"/>
    </source>
</evidence>
<sequence length="76" mass="8735">MDELSTISDEFRTWWAAHNVRIHHGGVKRFHHPEAGFLELTYQLLDLPGYEERLKFLASWAATGLEAADPAGDRER</sequence>
<gene>
    <name evidence="2" type="ORF">ACIP2Z_22475</name>
</gene>
<evidence type="ECO:0000259" key="1">
    <source>
        <dbReference type="Pfam" id="PF17765"/>
    </source>
</evidence>
<proteinExistence type="predicted"/>
<organism evidence="2 3">
    <name type="scientific">Streptomyces iakyrus</name>
    <dbReference type="NCBI Taxonomy" id="68219"/>
    <lineage>
        <taxon>Bacteria</taxon>
        <taxon>Bacillati</taxon>
        <taxon>Actinomycetota</taxon>
        <taxon>Actinomycetes</taxon>
        <taxon>Kitasatosporales</taxon>
        <taxon>Streptomycetaceae</taxon>
        <taxon>Streptomyces</taxon>
    </lineage>
</organism>
<accession>A0ABW8FIB1</accession>
<dbReference type="RefSeq" id="WP_359634925.1">
    <property type="nucleotide sequence ID" value="NZ_JBEYEN010000008.1"/>
</dbReference>
<dbReference type="Gene3D" id="3.30.450.180">
    <property type="match status" value="1"/>
</dbReference>